<sequence>MQIADLRIRNFRSIRDMQIRDIENALILVGKNDTGKTAVLDAVRAAGGDYTVRAEDFREDFPNVEVSVRLRIEEDDLKRFHRFGMVSAYRRYDSWYRDFCRKLPSYEPDGEASGGVLSFDFSANREGRVRYSDGHQKNNACIPQIFPHIYFMDTQRNLKRFQDALLLMQEDDLLKQMRSGCCMFDVAKECNRCFSCIGLIHKKPTEELNAFEAAKLLEYKLYNLNLDAFSRKVNDIFQRNGGRDEIVYTMDLDIEQTLSVTAGVRQAGYQEIRPAKSMGKGMRSIYMLSLLEAYEEDGMKNADIIMVEDPEIFLHPKLQKVSGDILYRLSRKNQVLFSTHSPNLLSNFNSRQIRQVYLDDEGMSEVKARTDISAVLDDLGYSANDLMNVNFVFIVEGKQDKSRLPLLIRKYYGETYDEDGNLSRIAIITTNSCTNIKTYANLKYMNQIYIRDNFLMIRDGDGKDSGELKRQLCRYYEERNAEDIDRLPRVTEKNVLILKYYSFENYFLDPKVMARIGVLDSEDQFYEIFLEKWHEYLYRLRSGEKLRTVVGHDFDTMDDVKEHMEEIRIHLRGHNLYDIYYGRYKEREREILGRYIDEAPREDFADILDSIDRFIYFESRKK</sequence>
<dbReference type="PANTHER" id="PTHR43581:SF4">
    <property type="entry name" value="ATP_GTP PHOSPHATASE"/>
    <property type="match status" value="1"/>
</dbReference>
<feature type="domain" description="Endonuclease GajA/Old nuclease/RecF-like AAA" evidence="1">
    <location>
        <begin position="1"/>
        <end position="43"/>
    </location>
</feature>
<feature type="domain" description="Endonuclease GajA/Old nuclease/RecF-like AAA" evidence="1">
    <location>
        <begin position="247"/>
        <end position="344"/>
    </location>
</feature>
<comment type="caution">
    <text evidence="2">The sequence shown here is derived from an EMBL/GenBank/DDBJ whole genome shotgun (WGS) entry which is preliminary data.</text>
</comment>
<dbReference type="PANTHER" id="PTHR43581">
    <property type="entry name" value="ATP/GTP PHOSPHATASE"/>
    <property type="match status" value="1"/>
</dbReference>
<dbReference type="EMBL" id="DWUU01000054">
    <property type="protein sequence ID" value="HJD43131.1"/>
    <property type="molecule type" value="Genomic_DNA"/>
</dbReference>
<organism evidence="2 3">
    <name type="scientific">Candidatus Mediterraneibacter quadrami</name>
    <dbReference type="NCBI Taxonomy" id="2838684"/>
    <lineage>
        <taxon>Bacteria</taxon>
        <taxon>Bacillati</taxon>
        <taxon>Bacillota</taxon>
        <taxon>Clostridia</taxon>
        <taxon>Lachnospirales</taxon>
        <taxon>Lachnospiraceae</taxon>
        <taxon>Mediterraneibacter</taxon>
    </lineage>
</organism>
<dbReference type="AlphaFoldDB" id="A0A9D2RIX9"/>
<gene>
    <name evidence="2" type="ORF">H9910_09030</name>
</gene>
<dbReference type="InterPro" id="IPR041685">
    <property type="entry name" value="AAA_GajA/Old/RecF-like"/>
</dbReference>
<dbReference type="GO" id="GO:0005524">
    <property type="term" value="F:ATP binding"/>
    <property type="evidence" value="ECO:0007669"/>
    <property type="project" value="UniProtKB-KW"/>
</dbReference>
<dbReference type="InterPro" id="IPR027417">
    <property type="entry name" value="P-loop_NTPase"/>
</dbReference>
<keyword evidence="2" id="KW-0067">ATP-binding</keyword>
<evidence type="ECO:0000313" key="3">
    <source>
        <dbReference type="Proteomes" id="UP000823909"/>
    </source>
</evidence>
<evidence type="ECO:0000313" key="2">
    <source>
        <dbReference type="EMBL" id="HJD43131.1"/>
    </source>
</evidence>
<dbReference type="InterPro" id="IPR051396">
    <property type="entry name" value="Bact_Antivir_Def_Nuclease"/>
</dbReference>
<reference evidence="2" key="1">
    <citation type="journal article" date="2021" name="PeerJ">
        <title>Extensive microbial diversity within the chicken gut microbiome revealed by metagenomics and culture.</title>
        <authorList>
            <person name="Gilroy R."/>
            <person name="Ravi A."/>
            <person name="Getino M."/>
            <person name="Pursley I."/>
            <person name="Horton D.L."/>
            <person name="Alikhan N.F."/>
            <person name="Baker D."/>
            <person name="Gharbi K."/>
            <person name="Hall N."/>
            <person name="Watson M."/>
            <person name="Adriaenssens E.M."/>
            <person name="Foster-Nyarko E."/>
            <person name="Jarju S."/>
            <person name="Secka A."/>
            <person name="Antonio M."/>
            <person name="Oren A."/>
            <person name="Chaudhuri R.R."/>
            <person name="La Ragione R."/>
            <person name="Hildebrand F."/>
            <person name="Pallen M.J."/>
        </authorList>
    </citation>
    <scope>NUCLEOTIDE SEQUENCE</scope>
    <source>
        <strain evidence="2">ChiBcec15-3976</strain>
    </source>
</reference>
<evidence type="ECO:0000259" key="1">
    <source>
        <dbReference type="Pfam" id="PF13175"/>
    </source>
</evidence>
<reference evidence="2" key="2">
    <citation type="submission" date="2021-04" db="EMBL/GenBank/DDBJ databases">
        <authorList>
            <person name="Gilroy R."/>
        </authorList>
    </citation>
    <scope>NUCLEOTIDE SEQUENCE</scope>
    <source>
        <strain evidence="2">ChiBcec15-3976</strain>
    </source>
</reference>
<dbReference type="SUPFAM" id="SSF52540">
    <property type="entry name" value="P-loop containing nucleoside triphosphate hydrolases"/>
    <property type="match status" value="1"/>
</dbReference>
<dbReference type="Pfam" id="PF13175">
    <property type="entry name" value="AAA_15"/>
    <property type="match status" value="2"/>
</dbReference>
<proteinExistence type="predicted"/>
<dbReference type="Proteomes" id="UP000823909">
    <property type="component" value="Unassembled WGS sequence"/>
</dbReference>
<dbReference type="Gene3D" id="3.40.50.300">
    <property type="entry name" value="P-loop containing nucleotide triphosphate hydrolases"/>
    <property type="match status" value="1"/>
</dbReference>
<accession>A0A9D2RIX9</accession>
<protein>
    <submittedName>
        <fullName evidence="2">ATP-binding protein</fullName>
    </submittedName>
</protein>
<name>A0A9D2RIX9_9FIRM</name>
<keyword evidence="2" id="KW-0547">Nucleotide-binding</keyword>